<sequence>MYLVEYTSDDFKKNLDKANMAIMPIGSVEAHGHHLPLGTDVFSPRLFCSKINEKIGDKLWIAPEIPFGQSYDLSIYDGTIHIPSEVMANYVYYACKSLFNNGIKKLVLLNGHGGNINALNLAAERLMQLGLNVIIINWWLDFSKEILTITEGQGHGGEDETSAILYYDEKLVQMDKAMKNDKKPRMKVFYKDRGKELFENALTGDATLATKEKGKEIFTLLTEKIIELINNFRDEKYYY</sequence>
<keyword evidence="7" id="KW-1185">Reference proteome</keyword>
<reference evidence="6 7" key="1">
    <citation type="submission" date="2024-11" db="EMBL/GenBank/DDBJ databases">
        <authorList>
            <person name="Heng Y.C."/>
            <person name="Lim A.C.H."/>
            <person name="Lee J.K.Y."/>
            <person name="Kittelmann S."/>
        </authorList>
    </citation>
    <scope>NUCLEOTIDE SEQUENCE [LARGE SCALE GENOMIC DNA]</scope>
    <source>
        <strain evidence="6 7">WILCCON 0185</strain>
    </source>
</reference>
<name>A0ABW8T3V3_9CLOT</name>
<dbReference type="InterPro" id="IPR024087">
    <property type="entry name" value="Creatininase-like_sf"/>
</dbReference>
<dbReference type="RefSeq" id="WP_406768809.1">
    <property type="nucleotide sequence ID" value="NZ_JBJHZZ010000002.1"/>
</dbReference>
<gene>
    <name evidence="6" type="ORF">ACJDUG_04985</name>
</gene>
<comment type="similarity">
    <text evidence="5">Belongs to the creatininase superfamily.</text>
</comment>
<dbReference type="InterPro" id="IPR003785">
    <property type="entry name" value="Creatininase/forma_Hydrolase"/>
</dbReference>
<dbReference type="Proteomes" id="UP001623591">
    <property type="component" value="Unassembled WGS sequence"/>
</dbReference>
<evidence type="ECO:0000256" key="4">
    <source>
        <dbReference type="ARBA" id="ARBA00022833"/>
    </source>
</evidence>
<evidence type="ECO:0000256" key="1">
    <source>
        <dbReference type="ARBA" id="ARBA00001947"/>
    </source>
</evidence>
<keyword evidence="2" id="KW-0479">Metal-binding</keyword>
<dbReference type="EMBL" id="JBJHZZ010000002">
    <property type="protein sequence ID" value="MFL0246335.1"/>
    <property type="molecule type" value="Genomic_DNA"/>
</dbReference>
<keyword evidence="4" id="KW-0862">Zinc</keyword>
<evidence type="ECO:0000256" key="5">
    <source>
        <dbReference type="ARBA" id="ARBA00024029"/>
    </source>
</evidence>
<evidence type="ECO:0000313" key="7">
    <source>
        <dbReference type="Proteomes" id="UP001623591"/>
    </source>
</evidence>
<accession>A0ABW8T3V3</accession>
<evidence type="ECO:0000256" key="3">
    <source>
        <dbReference type="ARBA" id="ARBA00022801"/>
    </source>
</evidence>
<organism evidence="6 7">
    <name type="scientific">Candidatus Clostridium stratigraminis</name>
    <dbReference type="NCBI Taxonomy" id="3381661"/>
    <lineage>
        <taxon>Bacteria</taxon>
        <taxon>Bacillati</taxon>
        <taxon>Bacillota</taxon>
        <taxon>Clostridia</taxon>
        <taxon>Eubacteriales</taxon>
        <taxon>Clostridiaceae</taxon>
        <taxon>Clostridium</taxon>
    </lineage>
</organism>
<evidence type="ECO:0000313" key="6">
    <source>
        <dbReference type="EMBL" id="MFL0246335.1"/>
    </source>
</evidence>
<proteinExistence type="inferred from homology"/>
<comment type="cofactor">
    <cofactor evidence="1">
        <name>Zn(2+)</name>
        <dbReference type="ChEBI" id="CHEBI:29105"/>
    </cofactor>
</comment>
<comment type="caution">
    <text evidence="6">The sequence shown here is derived from an EMBL/GenBank/DDBJ whole genome shotgun (WGS) entry which is preliminary data.</text>
</comment>
<dbReference type="SUPFAM" id="SSF102215">
    <property type="entry name" value="Creatininase"/>
    <property type="match status" value="1"/>
</dbReference>
<evidence type="ECO:0000256" key="2">
    <source>
        <dbReference type="ARBA" id="ARBA00022723"/>
    </source>
</evidence>
<keyword evidence="3" id="KW-0378">Hydrolase</keyword>
<dbReference type="PANTHER" id="PTHR35005">
    <property type="entry name" value="3-DEHYDRO-SCYLLO-INOSOSE HYDROLASE"/>
    <property type="match status" value="1"/>
</dbReference>
<dbReference type="Gene3D" id="3.40.50.10310">
    <property type="entry name" value="Creatininase"/>
    <property type="match status" value="1"/>
</dbReference>
<dbReference type="PANTHER" id="PTHR35005:SF1">
    <property type="entry name" value="2-AMINO-5-FORMYLAMINO-6-RIBOSYLAMINOPYRIMIDIN-4(3H)-ONE 5'-MONOPHOSPHATE DEFORMYLASE"/>
    <property type="match status" value="1"/>
</dbReference>
<protein>
    <submittedName>
        <fullName evidence="6">Creatininase family protein</fullName>
    </submittedName>
</protein>
<dbReference type="Pfam" id="PF02633">
    <property type="entry name" value="Creatininase"/>
    <property type="match status" value="1"/>
</dbReference>